<name>A0A1T4SFP5_9GAMM</name>
<feature type="transmembrane region" description="Helical" evidence="1">
    <location>
        <begin position="308"/>
        <end position="331"/>
    </location>
</feature>
<dbReference type="Proteomes" id="UP000191116">
    <property type="component" value="Unassembled WGS sequence"/>
</dbReference>
<evidence type="ECO:0008006" key="4">
    <source>
        <dbReference type="Google" id="ProtNLM"/>
    </source>
</evidence>
<reference evidence="2 3" key="1">
    <citation type="submission" date="2017-02" db="EMBL/GenBank/DDBJ databases">
        <authorList>
            <person name="Peterson S.W."/>
        </authorList>
    </citation>
    <scope>NUCLEOTIDE SEQUENCE [LARGE SCALE GENOMIC DNA]</scope>
    <source>
        <strain evidence="2 3">CECT 9189</strain>
    </source>
</reference>
<evidence type="ECO:0000313" key="2">
    <source>
        <dbReference type="EMBL" id="SKA26976.1"/>
    </source>
</evidence>
<gene>
    <name evidence="2" type="ORF">CZ814_01563</name>
</gene>
<sequence length="492" mass="55294">MKQRLIKFFKKNASKSVVSLTFDETMVALVRRDHDNFIVDRIAVSTVSDWNNAAHDLIIKHQLSGYLVHIVLGHGSYQSLIIDQPNLSAEELPVALPFLIKDLVNDSPADIIADGFPAIVSGHLQVFVASRQLISDIVLTCSKAGCHVNDITVEDVVWSAFTEANRSQLIIHSDENGDLQLTAFHEQNLCFQRQLRGVSLSTLDTDIPENRQQQLDNLALELQRSLDYISAQLRGDAISQLIISCDKQQNEKLADELNQRLNINVKVVDDVATNIDCNVSRLGWAALQRSSHAAFNLYRDNLLPLKEWMTLSNLAISWGIIMVIFMGWFSFNQWQNMEQQKQLDQQLSILTAEKNQLHLITDKIAAMVVDPLKVSQAKKLEAELATKENALKAIYKHDDSLKVGYAELLNQLADASNGDISLQHIYVAGTLMDLNGMARNPDAVPRWVGVFNSYSSLMNRRFQKMSLGRNDKNVVTFSLQAVNSKHVIEDLH</sequence>
<dbReference type="InterPro" id="IPR043129">
    <property type="entry name" value="ATPase_NBD"/>
</dbReference>
<keyword evidence="1" id="KW-0472">Membrane</keyword>
<evidence type="ECO:0000313" key="3">
    <source>
        <dbReference type="Proteomes" id="UP000191116"/>
    </source>
</evidence>
<proteinExistence type="predicted"/>
<protein>
    <recommendedName>
        <fullName evidence="4">MSHA biogenesis protein MshI</fullName>
    </recommendedName>
</protein>
<dbReference type="RefSeq" id="WP_080174421.1">
    <property type="nucleotide sequence ID" value="NZ_AP024854.1"/>
</dbReference>
<keyword evidence="1" id="KW-0812">Transmembrane</keyword>
<dbReference type="OrthoDB" id="5296002at2"/>
<keyword evidence="1" id="KW-1133">Transmembrane helix</keyword>
<organism evidence="2 3">
    <name type="scientific">Photobacterium toruni</name>
    <dbReference type="NCBI Taxonomy" id="1935446"/>
    <lineage>
        <taxon>Bacteria</taxon>
        <taxon>Pseudomonadati</taxon>
        <taxon>Pseudomonadota</taxon>
        <taxon>Gammaproteobacteria</taxon>
        <taxon>Vibrionales</taxon>
        <taxon>Vibrionaceae</taxon>
        <taxon>Photobacterium</taxon>
    </lineage>
</organism>
<dbReference type="EMBL" id="FUWP01000006">
    <property type="protein sequence ID" value="SKA26976.1"/>
    <property type="molecule type" value="Genomic_DNA"/>
</dbReference>
<dbReference type="SUPFAM" id="SSF53067">
    <property type="entry name" value="Actin-like ATPase domain"/>
    <property type="match status" value="1"/>
</dbReference>
<accession>A0A1T4SFP5</accession>
<dbReference type="AlphaFoldDB" id="A0A1T4SFP5"/>
<evidence type="ECO:0000256" key="1">
    <source>
        <dbReference type="SAM" id="Phobius"/>
    </source>
</evidence>